<dbReference type="SUPFAM" id="SSF53850">
    <property type="entry name" value="Periplasmic binding protein-like II"/>
    <property type="match status" value="1"/>
</dbReference>
<dbReference type="PANTHER" id="PTHR30579:SF7">
    <property type="entry name" value="HTH-TYPE TRANSCRIPTIONAL REGULATOR LRHA-RELATED"/>
    <property type="match status" value="1"/>
</dbReference>
<sequence>MQAFDIEQLRTFVHAVDAGSVTAGAAKVFLSQSAASEQLLKLEDRAGQSLLVRSKSGVVPTPAGRILLAHARKLLALSDEVWRDLHGVPLSGELRLGVTDYFRPNERTQLLARLAAQHPGVRMRVVMGKSLTVESEHAAGNLDIAITMRADGKKTARAHLLRTEPLRWMAARAMLPPRGEPIALVTLTEGCSLRLLAEKSLIQRKLPFDVVHVASGVAGMQSALAAGLGYACLPESALCEGVEIVPARAARLPALGSVSFQMLPSRRNETRLISEVRDLLVDQLG</sequence>
<evidence type="ECO:0000256" key="3">
    <source>
        <dbReference type="ARBA" id="ARBA00023125"/>
    </source>
</evidence>
<dbReference type="InterPro" id="IPR036390">
    <property type="entry name" value="WH_DNA-bd_sf"/>
</dbReference>
<protein>
    <submittedName>
        <fullName evidence="6">LysR family transcriptional regulator</fullName>
    </submittedName>
</protein>
<dbReference type="InterPro" id="IPR050176">
    <property type="entry name" value="LTTR"/>
</dbReference>
<feature type="domain" description="HTH lysR-type" evidence="5">
    <location>
        <begin position="4"/>
        <end position="61"/>
    </location>
</feature>
<keyword evidence="7" id="KW-1185">Reference proteome</keyword>
<dbReference type="Gene3D" id="1.10.10.10">
    <property type="entry name" value="Winged helix-like DNA-binding domain superfamily/Winged helix DNA-binding domain"/>
    <property type="match status" value="1"/>
</dbReference>
<evidence type="ECO:0000256" key="1">
    <source>
        <dbReference type="ARBA" id="ARBA00009437"/>
    </source>
</evidence>
<dbReference type="GO" id="GO:0003677">
    <property type="term" value="F:DNA binding"/>
    <property type="evidence" value="ECO:0007669"/>
    <property type="project" value="UniProtKB-KW"/>
</dbReference>
<evidence type="ECO:0000313" key="6">
    <source>
        <dbReference type="EMBL" id="QNP47290.1"/>
    </source>
</evidence>
<dbReference type="AlphaFoldDB" id="A0A7H0GG74"/>
<evidence type="ECO:0000256" key="4">
    <source>
        <dbReference type="ARBA" id="ARBA00023163"/>
    </source>
</evidence>
<dbReference type="Pfam" id="PF00126">
    <property type="entry name" value="HTH_1"/>
    <property type="match status" value="1"/>
</dbReference>
<dbReference type="Pfam" id="PF03466">
    <property type="entry name" value="LysR_substrate"/>
    <property type="match status" value="1"/>
</dbReference>
<dbReference type="InterPro" id="IPR000847">
    <property type="entry name" value="LysR_HTH_N"/>
</dbReference>
<dbReference type="PANTHER" id="PTHR30579">
    <property type="entry name" value="TRANSCRIPTIONAL REGULATOR"/>
    <property type="match status" value="1"/>
</dbReference>
<keyword evidence="3" id="KW-0238">DNA-binding</keyword>
<proteinExistence type="inferred from homology"/>
<keyword evidence="4" id="KW-0804">Transcription</keyword>
<gene>
    <name evidence="6" type="ORF">H9K75_13030</name>
</gene>
<dbReference type="SUPFAM" id="SSF46785">
    <property type="entry name" value="Winged helix' DNA-binding domain"/>
    <property type="match status" value="1"/>
</dbReference>
<organism evidence="6 7">
    <name type="scientific">Diaphorobacter aerolatus</name>
    <dbReference type="NCBI Taxonomy" id="1288495"/>
    <lineage>
        <taxon>Bacteria</taxon>
        <taxon>Pseudomonadati</taxon>
        <taxon>Pseudomonadota</taxon>
        <taxon>Betaproteobacteria</taxon>
        <taxon>Burkholderiales</taxon>
        <taxon>Comamonadaceae</taxon>
        <taxon>Diaphorobacter</taxon>
    </lineage>
</organism>
<evidence type="ECO:0000259" key="5">
    <source>
        <dbReference type="PROSITE" id="PS50931"/>
    </source>
</evidence>
<dbReference type="InterPro" id="IPR036388">
    <property type="entry name" value="WH-like_DNA-bd_sf"/>
</dbReference>
<dbReference type="RefSeq" id="WP_187723003.1">
    <property type="nucleotide sequence ID" value="NZ_CP060783.1"/>
</dbReference>
<dbReference type="InterPro" id="IPR005119">
    <property type="entry name" value="LysR_subst-bd"/>
</dbReference>
<keyword evidence="2" id="KW-0805">Transcription regulation</keyword>
<dbReference type="PROSITE" id="PS50931">
    <property type="entry name" value="HTH_LYSR"/>
    <property type="match status" value="1"/>
</dbReference>
<dbReference type="Proteomes" id="UP000516028">
    <property type="component" value="Chromosome"/>
</dbReference>
<accession>A0A7H0GG74</accession>
<evidence type="ECO:0000256" key="2">
    <source>
        <dbReference type="ARBA" id="ARBA00023015"/>
    </source>
</evidence>
<dbReference type="KEGG" id="daer:H9K75_13030"/>
<reference evidence="6 7" key="1">
    <citation type="submission" date="2020-08" db="EMBL/GenBank/DDBJ databases">
        <title>Genome sequence of Diaphorobacter aerolatus KACC 16536T.</title>
        <authorList>
            <person name="Hyun D.-W."/>
            <person name="Bae J.-W."/>
        </authorList>
    </citation>
    <scope>NUCLEOTIDE SEQUENCE [LARGE SCALE GENOMIC DNA]</scope>
    <source>
        <strain evidence="6 7">KACC 16536</strain>
    </source>
</reference>
<dbReference type="Gene3D" id="3.40.190.10">
    <property type="entry name" value="Periplasmic binding protein-like II"/>
    <property type="match status" value="2"/>
</dbReference>
<dbReference type="GO" id="GO:0003700">
    <property type="term" value="F:DNA-binding transcription factor activity"/>
    <property type="evidence" value="ECO:0007669"/>
    <property type="project" value="InterPro"/>
</dbReference>
<name>A0A7H0GG74_9BURK</name>
<comment type="similarity">
    <text evidence="1">Belongs to the LysR transcriptional regulatory family.</text>
</comment>
<dbReference type="EMBL" id="CP060783">
    <property type="protein sequence ID" value="QNP47290.1"/>
    <property type="molecule type" value="Genomic_DNA"/>
</dbReference>
<evidence type="ECO:0000313" key="7">
    <source>
        <dbReference type="Proteomes" id="UP000516028"/>
    </source>
</evidence>